<name>A0A7R9M1R6_9ACAR</name>
<keyword evidence="2" id="KW-1185">Reference proteome</keyword>
<evidence type="ECO:0000313" key="1">
    <source>
        <dbReference type="EMBL" id="CAD7651983.1"/>
    </source>
</evidence>
<gene>
    <name evidence="1" type="ORF">ONB1V03_LOCUS8651</name>
</gene>
<dbReference type="EMBL" id="CAJPVJ010005045">
    <property type="protein sequence ID" value="CAG2169167.1"/>
    <property type="molecule type" value="Genomic_DNA"/>
</dbReference>
<dbReference type="OrthoDB" id="9992964at2759"/>
<sequence>MVQLVCKCLNVGIHCKESQLISKRANDDNGVADDQLDDHFLKDTVWMTLALAGITMEHDYLCWTRIVGQWAINHCCICGTDTHATHINNDNQRRILVNINLEVNIAINT</sequence>
<evidence type="ECO:0000313" key="2">
    <source>
        <dbReference type="Proteomes" id="UP000728032"/>
    </source>
</evidence>
<reference evidence="1" key="1">
    <citation type="submission" date="2020-11" db="EMBL/GenBank/DDBJ databases">
        <authorList>
            <person name="Tran Van P."/>
        </authorList>
    </citation>
    <scope>NUCLEOTIDE SEQUENCE</scope>
</reference>
<accession>A0A7R9M1R6</accession>
<feature type="non-terminal residue" evidence="1">
    <location>
        <position position="1"/>
    </location>
</feature>
<proteinExistence type="predicted"/>
<dbReference type="EMBL" id="OC919870">
    <property type="protein sequence ID" value="CAD7651983.1"/>
    <property type="molecule type" value="Genomic_DNA"/>
</dbReference>
<organism evidence="1">
    <name type="scientific">Oppiella nova</name>
    <dbReference type="NCBI Taxonomy" id="334625"/>
    <lineage>
        <taxon>Eukaryota</taxon>
        <taxon>Metazoa</taxon>
        <taxon>Ecdysozoa</taxon>
        <taxon>Arthropoda</taxon>
        <taxon>Chelicerata</taxon>
        <taxon>Arachnida</taxon>
        <taxon>Acari</taxon>
        <taxon>Acariformes</taxon>
        <taxon>Sarcoptiformes</taxon>
        <taxon>Oribatida</taxon>
        <taxon>Brachypylina</taxon>
        <taxon>Oppioidea</taxon>
        <taxon>Oppiidae</taxon>
        <taxon>Oppiella</taxon>
    </lineage>
</organism>
<protein>
    <submittedName>
        <fullName evidence="1">Uncharacterized protein</fullName>
    </submittedName>
</protein>
<dbReference type="AlphaFoldDB" id="A0A7R9M1R6"/>
<dbReference type="Proteomes" id="UP000728032">
    <property type="component" value="Unassembled WGS sequence"/>
</dbReference>